<sequence>MSGKSTTTTGPSKAALPYIQSATNAAQSGYNRASDLANISTTILQQQLPGVVASTINNPTLGAANDYTQAVLGGKFLTGNPQLDKQIATTNADVTNGVNGAIGSRGLAGGSAQSQILARELAKNETNLRYTDYNNERSRMDNAVGNATSLAGAGNQGIAALLAYLTGMSELPQNAANNYASSIGSLWGNSTTTTQKTSPSLGAILAQIAGNAAAAGKFG</sequence>
<organism evidence="1 2">
    <name type="scientific">Sphingomonas aquatilis</name>
    <dbReference type="NCBI Taxonomy" id="93063"/>
    <lineage>
        <taxon>Bacteria</taxon>
        <taxon>Pseudomonadati</taxon>
        <taxon>Pseudomonadota</taxon>
        <taxon>Alphaproteobacteria</taxon>
        <taxon>Sphingomonadales</taxon>
        <taxon>Sphingomonadaceae</taxon>
        <taxon>Sphingomonas</taxon>
    </lineage>
</organism>
<gene>
    <name evidence="1" type="ORF">GGR47_002334</name>
</gene>
<evidence type="ECO:0008006" key="3">
    <source>
        <dbReference type="Google" id="ProtNLM"/>
    </source>
</evidence>
<accession>A0AAW3TQX9</accession>
<evidence type="ECO:0000313" key="2">
    <source>
        <dbReference type="Proteomes" id="UP000528945"/>
    </source>
</evidence>
<evidence type="ECO:0000313" key="1">
    <source>
        <dbReference type="EMBL" id="MBB3876088.1"/>
    </source>
</evidence>
<name>A0AAW3TQX9_9SPHN</name>
<comment type="caution">
    <text evidence="1">The sequence shown here is derived from an EMBL/GenBank/DDBJ whole genome shotgun (WGS) entry which is preliminary data.</text>
</comment>
<dbReference type="RefSeq" id="WP_147035227.1">
    <property type="nucleotide sequence ID" value="NZ_JACIDB010000004.1"/>
</dbReference>
<keyword evidence="2" id="KW-1185">Reference proteome</keyword>
<reference evidence="1 2" key="1">
    <citation type="submission" date="2020-08" db="EMBL/GenBank/DDBJ databases">
        <title>Genomic Encyclopedia of Type Strains, Phase IV (KMG-IV): sequencing the most valuable type-strain genomes for metagenomic binning, comparative biology and taxonomic classification.</title>
        <authorList>
            <person name="Goeker M."/>
        </authorList>
    </citation>
    <scope>NUCLEOTIDE SEQUENCE [LARGE SCALE GENOMIC DNA]</scope>
    <source>
        <strain evidence="1 2">DSM 15581</strain>
    </source>
</reference>
<proteinExistence type="predicted"/>
<dbReference type="AlphaFoldDB" id="A0AAW3TQX9"/>
<dbReference type="EMBL" id="JACIDB010000004">
    <property type="protein sequence ID" value="MBB3876088.1"/>
    <property type="molecule type" value="Genomic_DNA"/>
</dbReference>
<dbReference type="Proteomes" id="UP000528945">
    <property type="component" value="Unassembled WGS sequence"/>
</dbReference>
<protein>
    <recommendedName>
        <fullName evidence="3">DNA transfer protein</fullName>
    </recommendedName>
</protein>